<evidence type="ECO:0000313" key="6">
    <source>
        <dbReference type="EMBL" id="CAD8974234.1"/>
    </source>
</evidence>
<gene>
    <name evidence="6" type="ORF">HAND00432_LOCUS25236</name>
</gene>
<comment type="similarity">
    <text evidence="1">Belongs to the aldo/keto reductase family.</text>
</comment>
<dbReference type="PANTHER" id="PTHR43827:SF3">
    <property type="entry name" value="NADP-DEPENDENT OXIDOREDUCTASE DOMAIN-CONTAINING PROTEIN"/>
    <property type="match status" value="1"/>
</dbReference>
<dbReference type="InterPro" id="IPR020471">
    <property type="entry name" value="AKR"/>
</dbReference>
<reference evidence="6" key="1">
    <citation type="submission" date="2021-01" db="EMBL/GenBank/DDBJ databases">
        <authorList>
            <person name="Corre E."/>
            <person name="Pelletier E."/>
            <person name="Niang G."/>
            <person name="Scheremetjew M."/>
            <person name="Finn R."/>
            <person name="Kale V."/>
            <person name="Holt S."/>
            <person name="Cochrane G."/>
            <person name="Meng A."/>
            <person name="Brown T."/>
            <person name="Cohen L."/>
        </authorList>
    </citation>
    <scope>NUCLEOTIDE SEQUENCE</scope>
    <source>
        <strain evidence="6">CCMP644</strain>
    </source>
</reference>
<dbReference type="PROSITE" id="PS00063">
    <property type="entry name" value="ALDOKETO_REDUCTASE_3"/>
    <property type="match status" value="1"/>
</dbReference>
<keyword evidence="2" id="KW-0521">NADP</keyword>
<organism evidence="6">
    <name type="scientific">Hemiselmis andersenii</name>
    <name type="common">Cryptophyte alga</name>
    <dbReference type="NCBI Taxonomy" id="464988"/>
    <lineage>
        <taxon>Eukaryota</taxon>
        <taxon>Cryptophyceae</taxon>
        <taxon>Cryptomonadales</taxon>
        <taxon>Hemiselmidaceae</taxon>
        <taxon>Hemiselmis</taxon>
    </lineage>
</organism>
<dbReference type="PANTHER" id="PTHR43827">
    <property type="entry name" value="2,5-DIKETO-D-GLUCONIC ACID REDUCTASE"/>
    <property type="match status" value="1"/>
</dbReference>
<keyword evidence="4" id="KW-0812">Transmembrane</keyword>
<dbReference type="Pfam" id="PF00248">
    <property type="entry name" value="Aldo_ket_red"/>
    <property type="match status" value="1"/>
</dbReference>
<dbReference type="FunFam" id="3.20.20.100:FF:000002">
    <property type="entry name" value="2,5-diketo-D-gluconic acid reductase A"/>
    <property type="match status" value="1"/>
</dbReference>
<evidence type="ECO:0000259" key="5">
    <source>
        <dbReference type="Pfam" id="PF00248"/>
    </source>
</evidence>
<protein>
    <recommendedName>
        <fullName evidence="5">NADP-dependent oxidoreductase domain-containing protein</fullName>
    </recommendedName>
</protein>
<evidence type="ECO:0000256" key="2">
    <source>
        <dbReference type="ARBA" id="ARBA00022857"/>
    </source>
</evidence>
<accession>A0A7S1EHG2</accession>
<name>A0A7S1EHG2_HEMAN</name>
<sequence>MALGFFLSSDRPPLVMMGRLLWLVLLTSPLAASAFLGCGVASLRPASRLPPRLRGGGGLPNFKASAGLNCPTIQLNDDSSHPLLGYGTYKVGFIPASASAAAGGAEAAGGTEKTARECVKEALGVGYRFLDCAQFYGNEKEVGLAIKDSGVPRENLYLASKVWTDKIYEGRAAVREQVLKTLADLQTDYLDLYLVHWPVPGHHVEAYKELEALLEEGKVRSIGMSNYAVEDYKELREATSVKPTINQIEVNPFLYRKKTIDFFQAEGVQIQSYRALRDGKAFQDPTVLELAGKYGKSAAQILGRWCVQKGIIYIPKSVKKERMEENADVFGWELEGGDVARLDALTTDSSLQAFKELYIKCVVRDTPMAGTEEAEKVINKDITVG</sequence>
<evidence type="ECO:0000256" key="4">
    <source>
        <dbReference type="SAM" id="Phobius"/>
    </source>
</evidence>
<dbReference type="PRINTS" id="PR00069">
    <property type="entry name" value="ALDKETRDTASE"/>
</dbReference>
<dbReference type="InterPro" id="IPR018170">
    <property type="entry name" value="Aldo/ket_reductase_CS"/>
</dbReference>
<dbReference type="SUPFAM" id="SSF51430">
    <property type="entry name" value="NAD(P)-linked oxidoreductase"/>
    <property type="match status" value="1"/>
</dbReference>
<keyword evidence="4" id="KW-1133">Transmembrane helix</keyword>
<keyword evidence="3" id="KW-0560">Oxidoreductase</keyword>
<dbReference type="EMBL" id="HBFX01041950">
    <property type="protein sequence ID" value="CAD8974234.1"/>
    <property type="molecule type" value="Transcribed_RNA"/>
</dbReference>
<dbReference type="GO" id="GO:0016616">
    <property type="term" value="F:oxidoreductase activity, acting on the CH-OH group of donors, NAD or NADP as acceptor"/>
    <property type="evidence" value="ECO:0007669"/>
    <property type="project" value="UniProtKB-ARBA"/>
</dbReference>
<dbReference type="AlphaFoldDB" id="A0A7S1EHG2"/>
<feature type="transmembrane region" description="Helical" evidence="4">
    <location>
        <begin position="20"/>
        <end position="43"/>
    </location>
</feature>
<dbReference type="CDD" id="cd19071">
    <property type="entry name" value="AKR_AKR1-5-like"/>
    <property type="match status" value="1"/>
</dbReference>
<dbReference type="PROSITE" id="PS00062">
    <property type="entry name" value="ALDOKETO_REDUCTASE_2"/>
    <property type="match status" value="1"/>
</dbReference>
<keyword evidence="4" id="KW-0472">Membrane</keyword>
<dbReference type="Gene3D" id="3.20.20.100">
    <property type="entry name" value="NADP-dependent oxidoreductase domain"/>
    <property type="match status" value="1"/>
</dbReference>
<dbReference type="InterPro" id="IPR023210">
    <property type="entry name" value="NADP_OxRdtase_dom"/>
</dbReference>
<evidence type="ECO:0000256" key="1">
    <source>
        <dbReference type="ARBA" id="ARBA00007905"/>
    </source>
</evidence>
<evidence type="ECO:0000256" key="3">
    <source>
        <dbReference type="ARBA" id="ARBA00023002"/>
    </source>
</evidence>
<feature type="domain" description="NADP-dependent oxidoreductase" evidence="5">
    <location>
        <begin position="111"/>
        <end position="345"/>
    </location>
</feature>
<dbReference type="InterPro" id="IPR036812">
    <property type="entry name" value="NAD(P)_OxRdtase_dom_sf"/>
</dbReference>
<proteinExistence type="inferred from homology"/>